<dbReference type="SUPFAM" id="SSF51679">
    <property type="entry name" value="Bacterial luciferase-like"/>
    <property type="match status" value="1"/>
</dbReference>
<dbReference type="Proteomes" id="UP000198778">
    <property type="component" value="Unassembled WGS sequence"/>
</dbReference>
<dbReference type="AlphaFoldDB" id="A0A1H0FPM7"/>
<dbReference type="Pfam" id="PF00296">
    <property type="entry name" value="Bac_luciferase"/>
    <property type="match status" value="1"/>
</dbReference>
<dbReference type="InterPro" id="IPR019949">
    <property type="entry name" value="CmoO-like"/>
</dbReference>
<dbReference type="InterPro" id="IPR050766">
    <property type="entry name" value="Bact_Lucif_Oxidored"/>
</dbReference>
<reference evidence="4" key="1">
    <citation type="submission" date="2016-10" db="EMBL/GenBank/DDBJ databases">
        <authorList>
            <person name="Varghese N."/>
            <person name="Submissions S."/>
        </authorList>
    </citation>
    <scope>NUCLEOTIDE SEQUENCE [LARGE SCALE GENOMIC DNA]</scope>
    <source>
        <strain evidence="4">CGMCC 1.10369</strain>
    </source>
</reference>
<name>A0A1H0FPM7_9BACI</name>
<gene>
    <name evidence="3" type="ORF">SAMN04488053_10528</name>
</gene>
<organism evidence="3 4">
    <name type="scientific">Alkalicoccus daliensis</name>
    <dbReference type="NCBI Taxonomy" id="745820"/>
    <lineage>
        <taxon>Bacteria</taxon>
        <taxon>Bacillati</taxon>
        <taxon>Bacillota</taxon>
        <taxon>Bacilli</taxon>
        <taxon>Bacillales</taxon>
        <taxon>Bacillaceae</taxon>
        <taxon>Alkalicoccus</taxon>
    </lineage>
</organism>
<dbReference type="EMBL" id="FNIL01000005">
    <property type="protein sequence ID" value="SDN96587.1"/>
    <property type="molecule type" value="Genomic_DNA"/>
</dbReference>
<dbReference type="OrthoDB" id="9780518at2"/>
<evidence type="ECO:0000313" key="3">
    <source>
        <dbReference type="EMBL" id="SDN96587.1"/>
    </source>
</evidence>
<evidence type="ECO:0000313" key="4">
    <source>
        <dbReference type="Proteomes" id="UP000198778"/>
    </source>
</evidence>
<dbReference type="NCBIfam" id="TIGR03558">
    <property type="entry name" value="oxido_grp_1"/>
    <property type="match status" value="1"/>
</dbReference>
<feature type="domain" description="Luciferase-like" evidence="2">
    <location>
        <begin position="1"/>
        <end position="298"/>
    </location>
</feature>
<keyword evidence="4" id="KW-1185">Reference proteome</keyword>
<proteinExistence type="predicted"/>
<dbReference type="PANTHER" id="PTHR30137:SF19">
    <property type="entry name" value="LUCIFERASE-LIKE MONOOXYGENASE"/>
    <property type="match status" value="1"/>
</dbReference>
<dbReference type="InterPro" id="IPR011251">
    <property type="entry name" value="Luciferase-like_dom"/>
</dbReference>
<dbReference type="STRING" id="745820.SAMN04488053_10528"/>
<dbReference type="InterPro" id="IPR036661">
    <property type="entry name" value="Luciferase-like_sf"/>
</dbReference>
<dbReference type="PANTHER" id="PTHR30137">
    <property type="entry name" value="LUCIFERASE-LIKE MONOOXYGENASE"/>
    <property type="match status" value="1"/>
</dbReference>
<dbReference type="RefSeq" id="WP_090842759.1">
    <property type="nucleotide sequence ID" value="NZ_FNIL01000005.1"/>
</dbReference>
<comment type="similarity">
    <text evidence="1">To bacterial alkanal monooxygenase alpha and beta chains.</text>
</comment>
<evidence type="ECO:0000256" key="1">
    <source>
        <dbReference type="ARBA" id="ARBA00007789"/>
    </source>
</evidence>
<dbReference type="CDD" id="cd00347">
    <property type="entry name" value="Flavin_utilizing_monoxygenases"/>
    <property type="match status" value="2"/>
</dbReference>
<evidence type="ECO:0000259" key="2">
    <source>
        <dbReference type="Pfam" id="PF00296"/>
    </source>
</evidence>
<dbReference type="GO" id="GO:0005829">
    <property type="term" value="C:cytosol"/>
    <property type="evidence" value="ECO:0007669"/>
    <property type="project" value="TreeGrafter"/>
</dbReference>
<sequence length="334" mass="37526">MKLGILDQVPRQEGASEQETIAHTIALARKAEKWGYHRYWFAEHHSSNGLLSAAPELWLSRVGAETSTIKIGSGGVLLPQYSPLKVAETFSTLASFYPDRVELGVGRSPGGSERTREALTDGGEKRFEEFPRQLDDLAGFLNDQLPRTHPYRIIKTTPRHAHAPPLWLLGLSPESGRHAGERGIGLVFGHFINPDKWEETLETYRQTFIPSAERNEPAVIVCVFAVCAETREEAEKLALTQDLWLQGIARGNTVIPSIEKAEKETLAPGQKEKIAQKRRRAVVGTPADIRKALEDLQEKYQTAEFLLINNTYGFAARKRSFELIAEEFHLQEQY</sequence>
<dbReference type="GO" id="GO:0016705">
    <property type="term" value="F:oxidoreductase activity, acting on paired donors, with incorporation or reduction of molecular oxygen"/>
    <property type="evidence" value="ECO:0007669"/>
    <property type="project" value="InterPro"/>
</dbReference>
<accession>A0A1H0FPM7</accession>
<dbReference type="FunFam" id="3.20.20.30:FF:000002">
    <property type="entry name" value="LLM class flavin-dependent oxidoreductase"/>
    <property type="match status" value="1"/>
</dbReference>
<dbReference type="Gene3D" id="3.20.20.30">
    <property type="entry name" value="Luciferase-like domain"/>
    <property type="match status" value="1"/>
</dbReference>
<protein>
    <submittedName>
        <fullName evidence="3">Luciferase family oxidoreductase, group 1</fullName>
    </submittedName>
</protein>